<feature type="transmembrane region" description="Helical" evidence="1">
    <location>
        <begin position="266"/>
        <end position="285"/>
    </location>
</feature>
<dbReference type="PANTHER" id="PTHR34978">
    <property type="entry name" value="POSSIBLE SENSOR-TRANSDUCER PROTEIN BLAR"/>
    <property type="match status" value="1"/>
</dbReference>
<keyword evidence="1" id="KW-0812">Transmembrane</keyword>
<feature type="transmembrane region" description="Helical" evidence="1">
    <location>
        <begin position="35"/>
        <end position="54"/>
    </location>
</feature>
<feature type="transmembrane region" description="Helical" evidence="1">
    <location>
        <begin position="88"/>
        <end position="110"/>
    </location>
</feature>
<dbReference type="RefSeq" id="WP_184136856.1">
    <property type="nucleotide sequence ID" value="NZ_JACHKT010000038.1"/>
</dbReference>
<evidence type="ECO:0000313" key="3">
    <source>
        <dbReference type="EMBL" id="MBB6005227.1"/>
    </source>
</evidence>
<comment type="caution">
    <text evidence="3">The sequence shown here is derived from an EMBL/GenBank/DDBJ whole genome shotgun (WGS) entry which is preliminary data.</text>
</comment>
<keyword evidence="1" id="KW-0472">Membrane</keyword>
<evidence type="ECO:0000259" key="2">
    <source>
        <dbReference type="Pfam" id="PF05569"/>
    </source>
</evidence>
<dbReference type="InterPro" id="IPR052173">
    <property type="entry name" value="Beta-lactam_resp_regulator"/>
</dbReference>
<dbReference type="Pfam" id="PF05569">
    <property type="entry name" value="Peptidase_M56"/>
    <property type="match status" value="1"/>
</dbReference>
<proteinExistence type="predicted"/>
<evidence type="ECO:0000313" key="4">
    <source>
        <dbReference type="Proteomes" id="UP000524404"/>
    </source>
</evidence>
<dbReference type="CDD" id="cd07341">
    <property type="entry name" value="M56_BlaR1_MecR1_like"/>
    <property type="match status" value="1"/>
</dbReference>
<keyword evidence="4" id="KW-1185">Reference proteome</keyword>
<keyword evidence="1" id="KW-1133">Transmembrane helix</keyword>
<accession>A0A841EM66</accession>
<dbReference type="InterPro" id="IPR008756">
    <property type="entry name" value="Peptidase_M56"/>
</dbReference>
<dbReference type="Proteomes" id="UP000524404">
    <property type="component" value="Unassembled WGS sequence"/>
</dbReference>
<evidence type="ECO:0000256" key="1">
    <source>
        <dbReference type="SAM" id="Phobius"/>
    </source>
</evidence>
<sequence>MITYIIKIVLCSAVFIFTYKLLLEKEKMHSFNRGYLLLSMLLSLVIPLLTFHYATPTLPISGDEILPTNFIKENNIVQEVSTIEKTDYTLLVLPILYGLISTFFLLRFIINLNKILAKTRNSKTIPFNNSQIVLTNEALSPHSFLNYLFVNNQEYICGGIEKEILLHEYAHIQQRHSYDILLIEILQIVCWFNPFLLMYKKAIQLNHEFLADEAVINTYPNVASYQYLLIEKASKSNTYHLSSSFNYLITKQRLIMMTKSKSPQKALFKQLAVIPVLAIAIFAFSTKSFAQEKPSSFPKAKQIAVPATQDGVSQALLDEYEQIVNSKKNKKGIPSALKFTEIDRKRLETIYLSMSKAQQAKQLVTFVPSLPPFPKTVPTQEQIEAWKNDKIYGVWIDDKRVNNAVLNKYKNTDFAHEFVSKLEKNAINYGKHYYQIDLMTNEGYEKYYKEETTGGNRYYMSIYVGIKPRKMIKKS</sequence>
<organism evidence="3 4">
    <name type="scientific">Arcicella rosea</name>
    <dbReference type="NCBI Taxonomy" id="502909"/>
    <lineage>
        <taxon>Bacteria</taxon>
        <taxon>Pseudomonadati</taxon>
        <taxon>Bacteroidota</taxon>
        <taxon>Cytophagia</taxon>
        <taxon>Cytophagales</taxon>
        <taxon>Flectobacillaceae</taxon>
        <taxon>Arcicella</taxon>
    </lineage>
</organism>
<dbReference type="PANTHER" id="PTHR34978:SF3">
    <property type="entry name" value="SLR0241 PROTEIN"/>
    <property type="match status" value="1"/>
</dbReference>
<protein>
    <recommendedName>
        <fullName evidence="2">Peptidase M56 domain-containing protein</fullName>
    </recommendedName>
</protein>
<feature type="domain" description="Peptidase M56" evidence="2">
    <location>
        <begin position="164"/>
        <end position="255"/>
    </location>
</feature>
<name>A0A841EM66_9BACT</name>
<dbReference type="AlphaFoldDB" id="A0A841EM66"/>
<reference evidence="3 4" key="1">
    <citation type="submission" date="2020-08" db="EMBL/GenBank/DDBJ databases">
        <title>Functional genomics of gut bacteria from endangered species of beetles.</title>
        <authorList>
            <person name="Carlos-Shanley C."/>
        </authorList>
    </citation>
    <scope>NUCLEOTIDE SEQUENCE [LARGE SCALE GENOMIC DNA]</scope>
    <source>
        <strain evidence="3 4">S00070</strain>
    </source>
</reference>
<dbReference type="EMBL" id="JACHKT010000038">
    <property type="protein sequence ID" value="MBB6005227.1"/>
    <property type="molecule type" value="Genomic_DNA"/>
</dbReference>
<gene>
    <name evidence="3" type="ORF">HNP25_003899</name>
</gene>
<feature type="transmembrane region" description="Helical" evidence="1">
    <location>
        <begin position="6"/>
        <end position="23"/>
    </location>
</feature>